<protein>
    <recommendedName>
        <fullName evidence="3">LPS-assembly lipoprotein</fullName>
    </recommendedName>
</protein>
<dbReference type="GO" id="GO:0019867">
    <property type="term" value="C:outer membrane"/>
    <property type="evidence" value="ECO:0007669"/>
    <property type="project" value="InterPro"/>
</dbReference>
<dbReference type="AlphaFoldDB" id="A0A8B2NVJ3"/>
<keyword evidence="2" id="KW-1185">Reference proteome</keyword>
<dbReference type="OrthoDB" id="7678210at2"/>
<dbReference type="GO" id="GO:0043165">
    <property type="term" value="P:Gram-negative-bacterium-type cell outer membrane assembly"/>
    <property type="evidence" value="ECO:0007669"/>
    <property type="project" value="InterPro"/>
</dbReference>
<reference evidence="1 2" key="1">
    <citation type="submission" date="2018-05" db="EMBL/GenBank/DDBJ databases">
        <title>Acuticoccus sediminis sp. nov., isolated from deep-sea sediment of Indian Ocean.</title>
        <authorList>
            <person name="Liu X."/>
            <person name="Lai Q."/>
            <person name="Du Y."/>
            <person name="Sun F."/>
            <person name="Zhang X."/>
            <person name="Wang S."/>
            <person name="Shao Z."/>
        </authorList>
    </citation>
    <scope>NUCLEOTIDE SEQUENCE [LARGE SCALE GENOMIC DNA]</scope>
    <source>
        <strain evidence="1 2">PTG4-2</strain>
    </source>
</reference>
<gene>
    <name evidence="1" type="ORF">DLJ53_02315</name>
</gene>
<accession>A0A8B2NVJ3</accession>
<evidence type="ECO:0000313" key="2">
    <source>
        <dbReference type="Proteomes" id="UP000249590"/>
    </source>
</evidence>
<dbReference type="InterPro" id="IPR007485">
    <property type="entry name" value="LPS_assembly_LptE"/>
</dbReference>
<dbReference type="Proteomes" id="UP000249590">
    <property type="component" value="Unassembled WGS sequence"/>
</dbReference>
<evidence type="ECO:0008006" key="3">
    <source>
        <dbReference type="Google" id="ProtNLM"/>
    </source>
</evidence>
<dbReference type="EMBL" id="QHHQ01000001">
    <property type="protein sequence ID" value="RAI03373.1"/>
    <property type="molecule type" value="Genomic_DNA"/>
</dbReference>
<sequence length="174" mass="18868">MSWRSAIIALAAALAVAGCQVRPLYLDAASGGVRSPQPDLMAIAVDPPRDRTEQVLTNELKFLFRGDGSSPDAPLYRLRFVVDVSDDRLAVELEQDLPAAILVTLNATFILSEIATQRTLLTGASTATSSYDFSSQRFANERAEKDARERAARSMAENISGRIAAYFAAKRSDS</sequence>
<evidence type="ECO:0000313" key="1">
    <source>
        <dbReference type="EMBL" id="RAI03373.1"/>
    </source>
</evidence>
<dbReference type="Pfam" id="PF04390">
    <property type="entry name" value="LptE"/>
    <property type="match status" value="1"/>
</dbReference>
<dbReference type="Gene3D" id="3.30.160.150">
    <property type="entry name" value="Lipoprotein like domain"/>
    <property type="match status" value="1"/>
</dbReference>
<name>A0A8B2NVJ3_9HYPH</name>
<comment type="caution">
    <text evidence="1">The sequence shown here is derived from an EMBL/GenBank/DDBJ whole genome shotgun (WGS) entry which is preliminary data.</text>
</comment>
<dbReference type="PROSITE" id="PS51257">
    <property type="entry name" value="PROKAR_LIPOPROTEIN"/>
    <property type="match status" value="1"/>
</dbReference>
<organism evidence="1 2">
    <name type="scientific">Acuticoccus sediminis</name>
    <dbReference type="NCBI Taxonomy" id="2184697"/>
    <lineage>
        <taxon>Bacteria</taxon>
        <taxon>Pseudomonadati</taxon>
        <taxon>Pseudomonadota</taxon>
        <taxon>Alphaproteobacteria</taxon>
        <taxon>Hyphomicrobiales</taxon>
        <taxon>Amorphaceae</taxon>
        <taxon>Acuticoccus</taxon>
    </lineage>
</organism>
<proteinExistence type="predicted"/>
<dbReference type="RefSeq" id="WP_111341994.1">
    <property type="nucleotide sequence ID" value="NZ_JAIWKD010000001.1"/>
</dbReference>